<evidence type="ECO:0000313" key="2">
    <source>
        <dbReference type="Proteomes" id="UP001283361"/>
    </source>
</evidence>
<name>A0AAE1D8N6_9GAST</name>
<comment type="caution">
    <text evidence="1">The sequence shown here is derived from an EMBL/GenBank/DDBJ whole genome shotgun (WGS) entry which is preliminary data.</text>
</comment>
<dbReference type="Proteomes" id="UP001283361">
    <property type="component" value="Unassembled WGS sequence"/>
</dbReference>
<keyword evidence="2" id="KW-1185">Reference proteome</keyword>
<accession>A0AAE1D8N6</accession>
<dbReference type="AlphaFoldDB" id="A0AAE1D8N6"/>
<dbReference type="EMBL" id="JAWDGP010004873">
    <property type="protein sequence ID" value="KAK3761579.1"/>
    <property type="molecule type" value="Genomic_DNA"/>
</dbReference>
<protein>
    <submittedName>
        <fullName evidence="1">Uncharacterized protein</fullName>
    </submittedName>
</protein>
<proteinExistence type="predicted"/>
<sequence length="323" mass="36497">MVIAPEYLLVVRKSMMTYLTNALMFNVHYKDIGHTNLMHLTAFPIYPLEEEHPVDAYPLFVRLFENTQAFNGGYVKHCASAVVTALLDQHPFVTRRDFDLTLTYFVLTGAVQLSRTVCRSYLFKGSYNPLADVYKSYLVASKISRPLVAAATPKGVWAPYPEDDSAWFLSAPTDGWSRPLLLLGLKFGDGYSMQHWTPGRIKSFSILCDRAYNPVHYPTIAVTTPKLIARVRNFSFTYLSDWFSVRGCVCSSRQAARSRFETANILDAELDGYGTTSRIRKVVHSDQMSRQGRSSKPNMIKCSDGRIQKLAAVPLSMTDQMTR</sequence>
<organism evidence="1 2">
    <name type="scientific">Elysia crispata</name>
    <name type="common">lettuce slug</name>
    <dbReference type="NCBI Taxonomy" id="231223"/>
    <lineage>
        <taxon>Eukaryota</taxon>
        <taxon>Metazoa</taxon>
        <taxon>Spiralia</taxon>
        <taxon>Lophotrochozoa</taxon>
        <taxon>Mollusca</taxon>
        <taxon>Gastropoda</taxon>
        <taxon>Heterobranchia</taxon>
        <taxon>Euthyneura</taxon>
        <taxon>Panpulmonata</taxon>
        <taxon>Sacoglossa</taxon>
        <taxon>Placobranchoidea</taxon>
        <taxon>Plakobranchidae</taxon>
        <taxon>Elysia</taxon>
    </lineage>
</organism>
<evidence type="ECO:0000313" key="1">
    <source>
        <dbReference type="EMBL" id="KAK3761579.1"/>
    </source>
</evidence>
<gene>
    <name evidence="1" type="ORF">RRG08_010303</name>
</gene>
<reference evidence="1" key="1">
    <citation type="journal article" date="2023" name="G3 (Bethesda)">
        <title>A reference genome for the long-term kleptoplast-retaining sea slug Elysia crispata morphotype clarki.</title>
        <authorList>
            <person name="Eastman K.E."/>
            <person name="Pendleton A.L."/>
            <person name="Shaikh M.A."/>
            <person name="Suttiyut T."/>
            <person name="Ogas R."/>
            <person name="Tomko P."/>
            <person name="Gavelis G."/>
            <person name="Widhalm J.R."/>
            <person name="Wisecaver J.H."/>
        </authorList>
    </citation>
    <scope>NUCLEOTIDE SEQUENCE</scope>
    <source>
        <strain evidence="1">ECLA1</strain>
    </source>
</reference>